<dbReference type="PANTHER" id="PTHR30435">
    <property type="entry name" value="FLAGELLAR PROTEIN"/>
    <property type="match status" value="1"/>
</dbReference>
<dbReference type="InterPro" id="IPR037925">
    <property type="entry name" value="FlgE/F/G-like"/>
</dbReference>
<dbReference type="OrthoDB" id="8372879at2"/>
<evidence type="ECO:0000256" key="1">
    <source>
        <dbReference type="ARBA" id="ARBA00004117"/>
    </source>
</evidence>
<evidence type="ECO:0000259" key="8">
    <source>
        <dbReference type="Pfam" id="PF06429"/>
    </source>
</evidence>
<dbReference type="InterPro" id="IPR037058">
    <property type="entry name" value="Falgellar_hook_FlgE_sf"/>
</dbReference>
<dbReference type="InterPro" id="IPR001444">
    <property type="entry name" value="Flag_bb_rod_N"/>
</dbReference>
<dbReference type="NCBIfam" id="TIGR03506">
    <property type="entry name" value="FlgEFG_subfam"/>
    <property type="match status" value="1"/>
</dbReference>
<dbReference type="GO" id="GO:0071978">
    <property type="term" value="P:bacterial-type flagellum-dependent swarming motility"/>
    <property type="evidence" value="ECO:0007669"/>
    <property type="project" value="TreeGrafter"/>
</dbReference>
<evidence type="ECO:0000259" key="9">
    <source>
        <dbReference type="Pfam" id="PF07559"/>
    </source>
</evidence>
<dbReference type="Pfam" id="PF00460">
    <property type="entry name" value="Flg_bb_rod"/>
    <property type="match status" value="1"/>
</dbReference>
<dbReference type="Proteomes" id="UP000001492">
    <property type="component" value="Chromosome 1"/>
</dbReference>
<reference evidence="12" key="1">
    <citation type="submission" date="2010-12" db="EMBL/GenBank/DDBJ databases">
        <title>Complete sequence of chromosome 1 of Asticcacaulis excentricus CB 48.</title>
        <authorList>
            <consortium name="US DOE Joint Genome Institute"/>
            <person name="Lucas S."/>
            <person name="Copeland A."/>
            <person name="Lapidus A."/>
            <person name="Cheng J.-F."/>
            <person name="Bruce D."/>
            <person name="Goodwin L."/>
            <person name="Pitluck S."/>
            <person name="Teshima H."/>
            <person name="Davenport K."/>
            <person name="Detter J.C."/>
            <person name="Han C."/>
            <person name="Tapia R."/>
            <person name="Land M."/>
            <person name="Hauser L."/>
            <person name="Jeffries C."/>
            <person name="Kyrpides N."/>
            <person name="Ivanova N."/>
            <person name="Ovchinnikova G."/>
            <person name="Brun Y.V."/>
            <person name="Woyke T."/>
        </authorList>
    </citation>
    <scope>NUCLEOTIDE SEQUENCE [LARGE SCALE GENOMIC DNA]</scope>
    <source>
        <strain evidence="12">ATCC 15261 / DSM 4724 / KCTC 12464 / NCIMB 9791 / VKM B-1370 / CB 48</strain>
    </source>
</reference>
<dbReference type="GO" id="GO:0009424">
    <property type="term" value="C:bacterial-type flagellum hook"/>
    <property type="evidence" value="ECO:0007669"/>
    <property type="project" value="TreeGrafter"/>
</dbReference>
<dbReference type="InterPro" id="IPR020013">
    <property type="entry name" value="Flagellar_FlgE/F/G"/>
</dbReference>
<dbReference type="PROSITE" id="PS00588">
    <property type="entry name" value="FLAGELLA_BB_ROD"/>
    <property type="match status" value="1"/>
</dbReference>
<feature type="domain" description="Flagellar basal body rod protein N-terminal" evidence="7">
    <location>
        <begin position="7"/>
        <end position="37"/>
    </location>
</feature>
<dbReference type="AlphaFoldDB" id="E8RPA0"/>
<dbReference type="Gene3D" id="2.60.98.20">
    <property type="entry name" value="Flagellar hook protein FlgE"/>
    <property type="match status" value="1"/>
</dbReference>
<comment type="function">
    <text evidence="5">A flexible structure which links the flagellar filament to the drive apparatus in the basal body.</text>
</comment>
<dbReference type="GO" id="GO:0009425">
    <property type="term" value="C:bacterial-type flagellum basal body"/>
    <property type="evidence" value="ECO:0007669"/>
    <property type="project" value="UniProtKB-SubCell"/>
</dbReference>
<name>E8RPA0_ASTEC</name>
<dbReference type="HOGENOM" id="CLU_013687_2_3_5"/>
<feature type="domain" description="Flagellar hook protein FlgE D2" evidence="9">
    <location>
        <begin position="210"/>
        <end position="338"/>
    </location>
</feature>
<dbReference type="Pfam" id="PF22692">
    <property type="entry name" value="LlgE_F_G_D1"/>
    <property type="match status" value="1"/>
</dbReference>
<evidence type="ECO:0000256" key="3">
    <source>
        <dbReference type="ARBA" id="ARBA00019015"/>
    </source>
</evidence>
<accession>E8RPA0</accession>
<dbReference type="EMBL" id="CP002395">
    <property type="protein sequence ID" value="ADU11946.1"/>
    <property type="molecule type" value="Genomic_DNA"/>
</dbReference>
<dbReference type="InterPro" id="IPR011491">
    <property type="entry name" value="FlgE_D2"/>
</dbReference>
<comment type="similarity">
    <text evidence="2 5">Belongs to the flagella basal body rod proteins family.</text>
</comment>
<feature type="signal peptide" evidence="6">
    <location>
        <begin position="1"/>
        <end position="22"/>
    </location>
</feature>
<keyword evidence="4 5" id="KW-0975">Bacterial flagellum</keyword>
<evidence type="ECO:0000313" key="11">
    <source>
        <dbReference type="EMBL" id="ADU11946.1"/>
    </source>
</evidence>
<evidence type="ECO:0000259" key="10">
    <source>
        <dbReference type="Pfam" id="PF22692"/>
    </source>
</evidence>
<protein>
    <recommendedName>
        <fullName evidence="3 5">Flagellar hook protein FlgE</fullName>
    </recommendedName>
</protein>
<dbReference type="GO" id="GO:0005829">
    <property type="term" value="C:cytosol"/>
    <property type="evidence" value="ECO:0007669"/>
    <property type="project" value="TreeGrafter"/>
</dbReference>
<feature type="domain" description="Flagellar basal-body/hook protein C-terminal" evidence="8">
    <location>
        <begin position="413"/>
        <end position="455"/>
    </location>
</feature>
<keyword evidence="12" id="KW-1185">Reference proteome</keyword>
<dbReference type="InterPro" id="IPR053967">
    <property type="entry name" value="LlgE_F_G-like_D1"/>
</dbReference>
<evidence type="ECO:0000256" key="5">
    <source>
        <dbReference type="RuleBase" id="RU362116"/>
    </source>
</evidence>
<evidence type="ECO:0000256" key="2">
    <source>
        <dbReference type="ARBA" id="ARBA00009677"/>
    </source>
</evidence>
<comment type="subcellular location">
    <subcellularLocation>
        <location evidence="1 5">Bacterial flagellum basal body</location>
    </subcellularLocation>
</comment>
<dbReference type="Pfam" id="PF07559">
    <property type="entry name" value="FlgE_D2"/>
    <property type="match status" value="1"/>
</dbReference>
<feature type="domain" description="Flagellar hook protein FlgE/F/G-like D1" evidence="10">
    <location>
        <begin position="84"/>
        <end position="165"/>
    </location>
</feature>
<proteinExistence type="inferred from homology"/>
<sequence>MSISSAMLSGVSALSANSTALAAISNNIANVNTTAYKSVSTSFAANVSSSGSSTYSSGGVSASTALSITEAGALQTTTSSLDLAIDGSGFFVVSEGADGSGGSYYTRDGSFSVNDEGYLVNSSGYYLQGWQADSSGNVTAASSVSDLSAIKIPTSSDTPTATTSISLAANLNSATEAYAGEYDISTGLSMANYDEDEETGVEPDFEIGISVSDSLGKEHTLTLSVLKSETTNEWTAELWSDDVTGGYGSEGNIIKSGTITFNEDGTLNEDSLAAFFGAEDLSQIKIDIAASSDETGALRWTSETGAAAQSLSLSFDDTQGGLTQYATTSEVKSIKADGTVFSDLSDVTIADDGTVNAIYEDGTSRVLAQIPVATFVNANGLTAKSGNVYALSSESGSYTLRTPGSGGAGLLASSSLEASTVDLSSEFTSLITIQRAYSAASKIITTSDEMMQTVIESKR</sequence>
<dbReference type="Pfam" id="PF06429">
    <property type="entry name" value="Flg_bbr_C"/>
    <property type="match status" value="1"/>
</dbReference>
<evidence type="ECO:0000256" key="6">
    <source>
        <dbReference type="SAM" id="SignalP"/>
    </source>
</evidence>
<evidence type="ECO:0000256" key="4">
    <source>
        <dbReference type="ARBA" id="ARBA00023143"/>
    </source>
</evidence>
<dbReference type="eggNOG" id="COG1749">
    <property type="taxonomic scope" value="Bacteria"/>
</dbReference>
<organism evidence="11 12">
    <name type="scientific">Asticcacaulis excentricus (strain ATCC 15261 / DSM 4724 / KCTC 12464 / NCIMB 9791 / VKM B-1370 / CB 48)</name>
    <dbReference type="NCBI Taxonomy" id="573065"/>
    <lineage>
        <taxon>Bacteria</taxon>
        <taxon>Pseudomonadati</taxon>
        <taxon>Pseudomonadota</taxon>
        <taxon>Alphaproteobacteria</taxon>
        <taxon>Caulobacterales</taxon>
        <taxon>Caulobacteraceae</taxon>
        <taxon>Asticcacaulis</taxon>
    </lineage>
</organism>
<evidence type="ECO:0000313" key="12">
    <source>
        <dbReference type="Proteomes" id="UP000001492"/>
    </source>
</evidence>
<keyword evidence="6" id="KW-0732">Signal</keyword>
<feature type="chain" id="PRO_5003230671" description="Flagellar hook protein FlgE" evidence="6">
    <location>
        <begin position="23"/>
        <end position="459"/>
    </location>
</feature>
<evidence type="ECO:0000259" key="7">
    <source>
        <dbReference type="Pfam" id="PF00460"/>
    </source>
</evidence>
<dbReference type="PANTHER" id="PTHR30435:SF1">
    <property type="entry name" value="FLAGELLAR HOOK PROTEIN FLGE"/>
    <property type="match status" value="1"/>
</dbReference>
<gene>
    <name evidence="11" type="ordered locus">Astex_0246</name>
</gene>
<dbReference type="InterPro" id="IPR010930">
    <property type="entry name" value="Flg_bb/hook_C_dom"/>
</dbReference>
<dbReference type="SUPFAM" id="SSF117143">
    <property type="entry name" value="Flagellar hook protein flgE"/>
    <property type="match status" value="1"/>
</dbReference>
<dbReference type="KEGG" id="aex:Astex_0246"/>
<dbReference type="InterPro" id="IPR019776">
    <property type="entry name" value="Flagellar_basal_body_rod_CS"/>
</dbReference>
<dbReference type="STRING" id="573065.Astex_0246"/>
<dbReference type="RefSeq" id="WP_013477780.1">
    <property type="nucleotide sequence ID" value="NC_014816.1"/>
</dbReference>